<evidence type="ECO:0000256" key="4">
    <source>
        <dbReference type="ARBA" id="ARBA00023125"/>
    </source>
</evidence>
<dbReference type="CDD" id="cd17574">
    <property type="entry name" value="REC_OmpR"/>
    <property type="match status" value="1"/>
</dbReference>
<dbReference type="SUPFAM" id="SSF52172">
    <property type="entry name" value="CheY-like"/>
    <property type="match status" value="1"/>
</dbReference>
<feature type="modified residue" description="4-aspartylphosphate" evidence="6">
    <location>
        <position position="57"/>
    </location>
</feature>
<dbReference type="SMART" id="SM00448">
    <property type="entry name" value="REC"/>
    <property type="match status" value="1"/>
</dbReference>
<evidence type="ECO:0000313" key="10">
    <source>
        <dbReference type="EMBL" id="WBW50469.1"/>
    </source>
</evidence>
<dbReference type="Gene3D" id="3.40.50.2300">
    <property type="match status" value="1"/>
</dbReference>
<accession>A0ABY7QUM0</accession>
<keyword evidence="5" id="KW-0804">Transcription</keyword>
<evidence type="ECO:0000256" key="6">
    <source>
        <dbReference type="PROSITE-ProRule" id="PRU00169"/>
    </source>
</evidence>
<dbReference type="Proteomes" id="UP001210339">
    <property type="component" value="Chromosome"/>
</dbReference>
<evidence type="ECO:0000256" key="1">
    <source>
        <dbReference type="ARBA" id="ARBA00022553"/>
    </source>
</evidence>
<evidence type="ECO:0000313" key="11">
    <source>
        <dbReference type="Proteomes" id="UP001210339"/>
    </source>
</evidence>
<dbReference type="SUPFAM" id="SSF46894">
    <property type="entry name" value="C-terminal effector domain of the bipartite response regulators"/>
    <property type="match status" value="1"/>
</dbReference>
<dbReference type="PROSITE" id="PS50110">
    <property type="entry name" value="RESPONSE_REGULATORY"/>
    <property type="match status" value="1"/>
</dbReference>
<sequence>MDRSECRLLTVDDEKGLTDIVTELLKRENYLQIDSAASCREAEEKLQKQHYDLVLLDVMLPDGDGFDFYERMKEKGWLFDAPVIFLSARDEDTDRLKGLGLGADDYITKPFLPQELLLRIGAVLRRTYHFEDKAKSIRLGQTVVSMDAGTVTRNGKETALTAKELALFKILFRNRGKIITTDALCDELWPDGSFGLESSLIVHMRHLREKVEEEPSKPRYLITVRGLGYKLEKKS</sequence>
<evidence type="ECO:0000256" key="3">
    <source>
        <dbReference type="ARBA" id="ARBA00023015"/>
    </source>
</evidence>
<reference evidence="10 11" key="1">
    <citation type="submission" date="2023-01" db="EMBL/GenBank/DDBJ databases">
        <authorList>
            <person name="Lee S.H."/>
            <person name="Jung H.S."/>
            <person name="Yun J.U."/>
        </authorList>
    </citation>
    <scope>NUCLEOTIDE SEQUENCE [LARGE SCALE GENOMIC DNA]</scope>
    <source>
        <strain evidence="10 11">CBA3646</strain>
    </source>
</reference>
<dbReference type="Gene3D" id="1.10.10.10">
    <property type="entry name" value="Winged helix-like DNA-binding domain superfamily/Winged helix DNA-binding domain"/>
    <property type="match status" value="1"/>
</dbReference>
<dbReference type="InterPro" id="IPR001789">
    <property type="entry name" value="Sig_transdc_resp-reg_receiver"/>
</dbReference>
<keyword evidence="1 6" id="KW-0597">Phosphoprotein</keyword>
<name>A0ABY7QUM0_9FIRM</name>
<keyword evidence="11" id="KW-1185">Reference proteome</keyword>
<dbReference type="InterPro" id="IPR011006">
    <property type="entry name" value="CheY-like_superfamily"/>
</dbReference>
<evidence type="ECO:0000259" key="9">
    <source>
        <dbReference type="PROSITE" id="PS51755"/>
    </source>
</evidence>
<evidence type="ECO:0000256" key="7">
    <source>
        <dbReference type="PROSITE-ProRule" id="PRU01091"/>
    </source>
</evidence>
<keyword evidence="4 7" id="KW-0238">DNA-binding</keyword>
<dbReference type="EMBL" id="CP115667">
    <property type="protein sequence ID" value="WBW50469.1"/>
    <property type="molecule type" value="Genomic_DNA"/>
</dbReference>
<dbReference type="InterPro" id="IPR001867">
    <property type="entry name" value="OmpR/PhoB-type_DNA-bd"/>
</dbReference>
<evidence type="ECO:0000256" key="2">
    <source>
        <dbReference type="ARBA" id="ARBA00023012"/>
    </source>
</evidence>
<feature type="DNA-binding region" description="OmpR/PhoB-type" evidence="7">
    <location>
        <begin position="134"/>
        <end position="233"/>
    </location>
</feature>
<protein>
    <submittedName>
        <fullName evidence="10">Response regulator transcription factor</fullName>
    </submittedName>
</protein>
<evidence type="ECO:0000256" key="5">
    <source>
        <dbReference type="ARBA" id="ARBA00023163"/>
    </source>
</evidence>
<dbReference type="InterPro" id="IPR036388">
    <property type="entry name" value="WH-like_DNA-bd_sf"/>
</dbReference>
<dbReference type="PANTHER" id="PTHR48111">
    <property type="entry name" value="REGULATOR OF RPOS"/>
    <property type="match status" value="1"/>
</dbReference>
<dbReference type="RefSeq" id="WP_271192001.1">
    <property type="nucleotide sequence ID" value="NZ_CP115667.1"/>
</dbReference>
<dbReference type="SMART" id="SM00862">
    <property type="entry name" value="Trans_reg_C"/>
    <property type="match status" value="1"/>
</dbReference>
<dbReference type="CDD" id="cd00383">
    <property type="entry name" value="trans_reg_C"/>
    <property type="match status" value="1"/>
</dbReference>
<organism evidence="10 11">
    <name type="scientific">Peptoniphilus equinus</name>
    <dbReference type="NCBI Taxonomy" id="3016343"/>
    <lineage>
        <taxon>Bacteria</taxon>
        <taxon>Bacillati</taxon>
        <taxon>Bacillota</taxon>
        <taxon>Tissierellia</taxon>
        <taxon>Tissierellales</taxon>
        <taxon>Peptoniphilaceae</taxon>
        <taxon>Peptoniphilus</taxon>
    </lineage>
</organism>
<dbReference type="Pfam" id="PF00486">
    <property type="entry name" value="Trans_reg_C"/>
    <property type="match status" value="1"/>
</dbReference>
<dbReference type="InterPro" id="IPR039420">
    <property type="entry name" value="WalR-like"/>
</dbReference>
<dbReference type="PANTHER" id="PTHR48111:SF1">
    <property type="entry name" value="TWO-COMPONENT RESPONSE REGULATOR ORR33"/>
    <property type="match status" value="1"/>
</dbReference>
<proteinExistence type="predicted"/>
<gene>
    <name evidence="10" type="ORF">O6R05_02690</name>
</gene>
<dbReference type="Gene3D" id="6.10.250.690">
    <property type="match status" value="1"/>
</dbReference>
<feature type="domain" description="OmpR/PhoB-type" evidence="9">
    <location>
        <begin position="134"/>
        <end position="233"/>
    </location>
</feature>
<dbReference type="Pfam" id="PF00072">
    <property type="entry name" value="Response_reg"/>
    <property type="match status" value="1"/>
</dbReference>
<dbReference type="PROSITE" id="PS51755">
    <property type="entry name" value="OMPR_PHOB"/>
    <property type="match status" value="1"/>
</dbReference>
<evidence type="ECO:0000259" key="8">
    <source>
        <dbReference type="PROSITE" id="PS50110"/>
    </source>
</evidence>
<keyword evidence="2" id="KW-0902">Two-component regulatory system</keyword>
<dbReference type="InterPro" id="IPR016032">
    <property type="entry name" value="Sig_transdc_resp-reg_C-effctor"/>
</dbReference>
<feature type="domain" description="Response regulatory" evidence="8">
    <location>
        <begin position="7"/>
        <end position="124"/>
    </location>
</feature>
<keyword evidence="3" id="KW-0805">Transcription regulation</keyword>